<evidence type="ECO:0000313" key="2">
    <source>
        <dbReference type="EMBL" id="GIJ24810.1"/>
    </source>
</evidence>
<reference evidence="2 3" key="1">
    <citation type="submission" date="2021-01" db="EMBL/GenBank/DDBJ databases">
        <title>Whole genome shotgun sequence of Verrucosispora lutea NBRC 106530.</title>
        <authorList>
            <person name="Komaki H."/>
            <person name="Tamura T."/>
        </authorList>
    </citation>
    <scope>NUCLEOTIDE SEQUENCE [LARGE SCALE GENOMIC DNA]</scope>
    <source>
        <strain evidence="2 3">NBRC 106530</strain>
    </source>
</reference>
<dbReference type="RefSeq" id="WP_204004932.1">
    <property type="nucleotide sequence ID" value="NZ_BOPB01000043.1"/>
</dbReference>
<sequence>MDDEHTGPETPAAGADDPLLAPLGDLIRAADAPPAAAAELAKQSFGLRQVDTELAALVADSAVDVVGTAVRAGKEATAPRLLTFEVAGPTETDEPQAVEVEVSPSGRYRRLLGQLQPPAAARVEVRQAAGDAVRQVDADDQGRFVVEAVGVGLMRLTWQRPGRNAITTAWVRLD</sequence>
<gene>
    <name evidence="2" type="ORF">Vlu01_54340</name>
</gene>
<feature type="compositionally biased region" description="Low complexity" evidence="1">
    <location>
        <begin position="11"/>
        <end position="26"/>
    </location>
</feature>
<dbReference type="EMBL" id="BOPB01000043">
    <property type="protein sequence ID" value="GIJ24810.1"/>
    <property type="molecule type" value="Genomic_DNA"/>
</dbReference>
<organism evidence="2 3">
    <name type="scientific">Micromonospora lutea</name>
    <dbReference type="NCBI Taxonomy" id="419825"/>
    <lineage>
        <taxon>Bacteria</taxon>
        <taxon>Bacillati</taxon>
        <taxon>Actinomycetota</taxon>
        <taxon>Actinomycetes</taxon>
        <taxon>Micromonosporales</taxon>
        <taxon>Micromonosporaceae</taxon>
        <taxon>Micromonospora</taxon>
    </lineage>
</organism>
<accession>A0ABQ4J3Q9</accession>
<name>A0ABQ4J3Q9_9ACTN</name>
<protein>
    <recommendedName>
        <fullName evidence="4">Carboxypeptidase regulatory-like domain-containing protein</fullName>
    </recommendedName>
</protein>
<dbReference type="Proteomes" id="UP000643165">
    <property type="component" value="Unassembled WGS sequence"/>
</dbReference>
<evidence type="ECO:0008006" key="4">
    <source>
        <dbReference type="Google" id="ProtNLM"/>
    </source>
</evidence>
<evidence type="ECO:0000256" key="1">
    <source>
        <dbReference type="SAM" id="MobiDB-lite"/>
    </source>
</evidence>
<keyword evidence="3" id="KW-1185">Reference proteome</keyword>
<evidence type="ECO:0000313" key="3">
    <source>
        <dbReference type="Proteomes" id="UP000643165"/>
    </source>
</evidence>
<proteinExistence type="predicted"/>
<comment type="caution">
    <text evidence="2">The sequence shown here is derived from an EMBL/GenBank/DDBJ whole genome shotgun (WGS) entry which is preliminary data.</text>
</comment>
<feature type="region of interest" description="Disordered" evidence="1">
    <location>
        <begin position="1"/>
        <end position="26"/>
    </location>
</feature>